<dbReference type="InterPro" id="IPR040676">
    <property type="entry name" value="DUF5641"/>
</dbReference>
<dbReference type="PANTHER" id="PTHR47331">
    <property type="entry name" value="PHD-TYPE DOMAIN-CONTAINING PROTEIN"/>
    <property type="match status" value="1"/>
</dbReference>
<dbReference type="GO" id="GO:0042575">
    <property type="term" value="C:DNA polymerase complex"/>
    <property type="evidence" value="ECO:0007669"/>
    <property type="project" value="UniProtKB-ARBA"/>
</dbReference>
<protein>
    <submittedName>
        <fullName evidence="5">Uncharacterized protein</fullName>
    </submittedName>
</protein>
<feature type="domain" description="CCHC-type" evidence="3">
    <location>
        <begin position="443"/>
        <end position="458"/>
    </location>
</feature>
<evidence type="ECO:0000256" key="2">
    <source>
        <dbReference type="SAM" id="MobiDB-lite"/>
    </source>
</evidence>
<dbReference type="PROSITE" id="PS50158">
    <property type="entry name" value="ZF_CCHC"/>
    <property type="match status" value="1"/>
</dbReference>
<evidence type="ECO:0000256" key="1">
    <source>
        <dbReference type="PROSITE-ProRule" id="PRU00047"/>
    </source>
</evidence>
<reference evidence="5" key="1">
    <citation type="submission" date="2018-04" db="EMBL/GenBank/DDBJ databases">
        <title>Transcriptome of Schizaphis graminum biotype I.</title>
        <authorList>
            <person name="Scully E.D."/>
            <person name="Geib S.M."/>
            <person name="Palmer N.A."/>
            <person name="Koch K."/>
            <person name="Bradshaw J."/>
            <person name="Heng-Moss T."/>
            <person name="Sarath G."/>
        </authorList>
    </citation>
    <scope>NUCLEOTIDE SEQUENCE</scope>
</reference>
<dbReference type="Gene3D" id="3.30.70.270">
    <property type="match status" value="1"/>
</dbReference>
<dbReference type="InterPro" id="IPR043128">
    <property type="entry name" value="Rev_trsase/Diguanyl_cyclase"/>
</dbReference>
<evidence type="ECO:0000313" key="5">
    <source>
        <dbReference type="EMBL" id="MBY16336.1"/>
    </source>
</evidence>
<dbReference type="Pfam" id="PF03564">
    <property type="entry name" value="DUF1759"/>
    <property type="match status" value="1"/>
</dbReference>
<dbReference type="Pfam" id="PF17921">
    <property type="entry name" value="Integrase_H2C2"/>
    <property type="match status" value="1"/>
</dbReference>
<dbReference type="Pfam" id="PF05380">
    <property type="entry name" value="Peptidase_A17"/>
    <property type="match status" value="1"/>
</dbReference>
<dbReference type="InterPro" id="IPR043502">
    <property type="entry name" value="DNA/RNA_pol_sf"/>
</dbReference>
<sequence length="1791" mass="200633">MDDQEASRINRALKKATLRRNECIRNIRAIHALAERCVEEEDLVPQLVVLLSEIKEVWTAFTTESNTVIDCLVDLNRESEYSVDQIAELRELISYSRAIADRYVANQRNIEKSVRKGSITSHVDYGSANESIPEGELLVLNPPGNNAEAVINNSHRAQGAGVPVDNDNICARNTSNLKLARLPEIPLPIFHGDIFKWLTFRDRFISMVDQRPNITEIDKFYYLTGCLRDNALEAIAGIPVCGRNYQLAWATLTARFDKPRLVASSLIEQLLNAPKSVSETLSDLNKFLLVFDEGVSVLESMKLPNLGDFILFSLASRCLPSYSIKLFEAQLANEFPTVRDLLSFVKSRVNVLECVPSVPRDSVQKSLKQSVLQKSYVTPKQYNSGANNFKKPHSTSLMTSTGTSKSNVSCPICKGSHAVSTCHKFTGWSVDVREKWVRDNRCCFRCLRIGHWAPECKNPVQCTKCSRRHHPLLHTLTTVISDMGSNLPCNSQLTREDTTAQSSLLGSNARNSSSVILGTALIHIRDCGGVLHTRRALVDSASQISAITVDCAAQLGLRVTRWTAPISGLSGTSVQNVKGQVNCNIQPRFATDPIFKFTAWVFPTITTQMPSQPISEQIVGKYKNLALADPSFAVPDRVDLLLGADLFARILNGKRVSVGDAYPVAFGSVFGWIIIGPVPQSNTVVANSHLISLVSSIESLMDNFWRVEEPEVPPDNFTCDGQCEVMFREKCSRDNSGRFIVPLLFRQPVADTTFAGSRAIALKRFESLERKLASDSRLREAYCDFMAEYASLGHMSLAKSAGSYLIPHHAVFKSSDVEAKIRVVFDASAQSCTSASLNQCLFSGPKLQQDVIDVLVLFRLSRYAFTADINKMYRQILVNPEHRRYQHILWRASPQDALEEYELNTVTYGVNCAPFLAIRVLHHIAEHDCGNAPAVRDALLFSTYVDDICVGGDTVAEAISLQYELINVLKRSGMSLKKWSSNTIEVLKQVPPEDWADGLLSFDDETGGGTKVLGLQWSQRDDTFRYTVQPENLITTKRGMLSLIARIFDPLGLLAPVIFLAKNLMQRVWQLGISWDEQLPPEIIDVWNRFVADLPILQTINIPRFIGTQQGVQGHLCGFCDASEKGFSAVVYLRLRNHSGPPVISLLGAKTKMAPTKASTIPRLELCAAVLLARWMSRLKLTLERKITIIQSYAWSDSTTVLSWLKLPHDSFKIFVSNRVHKVTTLLPACNWNYISSISNPADCASRGIFPAELVNHKLYWDGPDVLYRDETEWLALGPKLLTDGLPEMKTASLSTLVTNTKEPPEPEWYERFSSYIHMIRVVSRMYRFIYSCRRLAYNTDFLSRVELDHAAVVVVKCSQRVTFGKLFHDLSNNLPIGVKPVARLRPFIDKRGLICVGGRLLNADVPEAQKHPILLSKSSHISILLIRHWHDITGHGGPRILTSLINRSYWILSLNTLIRTVLSKCTTCVRLVSANPQPVMSDLPTSRVTECHPFSRVGIDFAGPLMMTEHRLRKARQYKVYIAVFVCFVIKAVHLEYVSDLTTEAFLAALQRFVARRGLPTDIYTDCGTNFVGTSNLLRALVDDPSCKDRLAARFHCKWHFNPPGAPHFGGLWEAAVRSAKNLMVRIMGEHTFTLEELCTLLCRIEAILNSRPLVPLSSDPSEYDCLTPGHFLIGRPLLSVPEVHVADTARPLVQRWKLLNQSTQSFWRHWHGEYLNSLQTRNRWTQDVTNLAINDLVIVKEPNIPPLRWRMARVEQVFPGADGVVRVVSLRTATGTLTRPVVKVVKLPN</sequence>
<dbReference type="EMBL" id="GGMR01003717">
    <property type="protein sequence ID" value="MBY16336.1"/>
    <property type="molecule type" value="Transcribed_RNA"/>
</dbReference>
<dbReference type="PROSITE" id="PS50994">
    <property type="entry name" value="INTEGRASE"/>
    <property type="match status" value="1"/>
</dbReference>
<dbReference type="Pfam" id="PF18701">
    <property type="entry name" value="DUF5641"/>
    <property type="match status" value="1"/>
</dbReference>
<dbReference type="InterPro" id="IPR001878">
    <property type="entry name" value="Znf_CCHC"/>
</dbReference>
<feature type="compositionally biased region" description="Polar residues" evidence="2">
    <location>
        <begin position="394"/>
        <end position="404"/>
    </location>
</feature>
<dbReference type="InterPro" id="IPR036397">
    <property type="entry name" value="RNaseH_sf"/>
</dbReference>
<evidence type="ECO:0000259" key="3">
    <source>
        <dbReference type="PROSITE" id="PS50158"/>
    </source>
</evidence>
<dbReference type="InterPro" id="IPR008042">
    <property type="entry name" value="Retrotrans_Pao"/>
</dbReference>
<keyword evidence="1" id="KW-0479">Metal-binding</keyword>
<dbReference type="InterPro" id="IPR041588">
    <property type="entry name" value="Integrase_H2C2"/>
</dbReference>
<dbReference type="InterPro" id="IPR036875">
    <property type="entry name" value="Znf_CCHC_sf"/>
</dbReference>
<dbReference type="Gene3D" id="3.30.420.10">
    <property type="entry name" value="Ribonuclease H-like superfamily/Ribonuclease H"/>
    <property type="match status" value="1"/>
</dbReference>
<organism evidence="5">
    <name type="scientific">Schizaphis graminum</name>
    <name type="common">Green bug aphid</name>
    <dbReference type="NCBI Taxonomy" id="13262"/>
    <lineage>
        <taxon>Eukaryota</taxon>
        <taxon>Metazoa</taxon>
        <taxon>Ecdysozoa</taxon>
        <taxon>Arthropoda</taxon>
        <taxon>Hexapoda</taxon>
        <taxon>Insecta</taxon>
        <taxon>Pterygota</taxon>
        <taxon>Neoptera</taxon>
        <taxon>Paraneoptera</taxon>
        <taxon>Hemiptera</taxon>
        <taxon>Sternorrhyncha</taxon>
        <taxon>Aphidomorpha</taxon>
        <taxon>Aphidoidea</taxon>
        <taxon>Aphididae</taxon>
        <taxon>Aphidini</taxon>
        <taxon>Schizaphis</taxon>
    </lineage>
</organism>
<keyword evidence="1" id="KW-0862">Zinc</keyword>
<dbReference type="InterPro" id="IPR012337">
    <property type="entry name" value="RNaseH-like_sf"/>
</dbReference>
<gene>
    <name evidence="5" type="ORF">g.67444</name>
</gene>
<accession>A0A2S2NHU0</accession>
<proteinExistence type="predicted"/>
<evidence type="ECO:0000259" key="4">
    <source>
        <dbReference type="PROSITE" id="PS50994"/>
    </source>
</evidence>
<feature type="domain" description="Integrase catalytic" evidence="4">
    <location>
        <begin position="1490"/>
        <end position="1678"/>
    </location>
</feature>
<dbReference type="GO" id="GO:0008270">
    <property type="term" value="F:zinc ion binding"/>
    <property type="evidence" value="ECO:0007669"/>
    <property type="project" value="UniProtKB-KW"/>
</dbReference>
<name>A0A2S2NHU0_SCHGA</name>
<dbReference type="InterPro" id="IPR001584">
    <property type="entry name" value="Integrase_cat-core"/>
</dbReference>
<keyword evidence="1" id="KW-0863">Zinc-finger</keyword>
<dbReference type="InterPro" id="IPR005312">
    <property type="entry name" value="DUF1759"/>
</dbReference>
<feature type="region of interest" description="Disordered" evidence="2">
    <location>
        <begin position="383"/>
        <end position="404"/>
    </location>
</feature>
<dbReference type="Gene3D" id="3.10.10.10">
    <property type="entry name" value="HIV Type 1 Reverse Transcriptase, subunit A, domain 1"/>
    <property type="match status" value="1"/>
</dbReference>
<dbReference type="SUPFAM" id="SSF56672">
    <property type="entry name" value="DNA/RNA polymerases"/>
    <property type="match status" value="1"/>
</dbReference>
<dbReference type="GO" id="GO:0003676">
    <property type="term" value="F:nucleic acid binding"/>
    <property type="evidence" value="ECO:0007669"/>
    <property type="project" value="InterPro"/>
</dbReference>
<dbReference type="PANTHER" id="PTHR47331:SF5">
    <property type="entry name" value="RIBONUCLEASE H"/>
    <property type="match status" value="1"/>
</dbReference>
<dbReference type="SUPFAM" id="SSF57756">
    <property type="entry name" value="Retrovirus zinc finger-like domains"/>
    <property type="match status" value="1"/>
</dbReference>
<dbReference type="GO" id="GO:0071897">
    <property type="term" value="P:DNA biosynthetic process"/>
    <property type="evidence" value="ECO:0007669"/>
    <property type="project" value="UniProtKB-ARBA"/>
</dbReference>
<dbReference type="GO" id="GO:0015074">
    <property type="term" value="P:DNA integration"/>
    <property type="evidence" value="ECO:0007669"/>
    <property type="project" value="InterPro"/>
</dbReference>
<dbReference type="SUPFAM" id="SSF53098">
    <property type="entry name" value="Ribonuclease H-like"/>
    <property type="match status" value="1"/>
</dbReference>